<dbReference type="SUPFAM" id="SSF50978">
    <property type="entry name" value="WD40 repeat-like"/>
    <property type="match status" value="1"/>
</dbReference>
<comment type="similarity">
    <text evidence="4">Belongs to the WD repeat SCAP family.</text>
</comment>
<dbReference type="GO" id="GO:0000139">
    <property type="term" value="C:Golgi membrane"/>
    <property type="evidence" value="ECO:0007669"/>
    <property type="project" value="UniProtKB-SubCell"/>
</dbReference>
<dbReference type="GO" id="GO:0032936">
    <property type="term" value="C:SREBP-SCAP complex"/>
    <property type="evidence" value="ECO:0007669"/>
    <property type="project" value="TreeGrafter"/>
</dbReference>
<keyword evidence="10" id="KW-0256">Endoplasmic reticulum</keyword>
<keyword evidence="12" id="KW-0333">Golgi apparatus</keyword>
<evidence type="ECO:0000256" key="14">
    <source>
        <dbReference type="ARBA" id="ARBA00023121"/>
    </source>
</evidence>
<evidence type="ECO:0000256" key="3">
    <source>
        <dbReference type="ARBA" id="ARBA00004653"/>
    </source>
</evidence>
<reference evidence="23" key="1">
    <citation type="submission" date="2019-03" db="EMBL/GenBank/DDBJ databases">
        <title>Improved annotation for the trematode Fasciola hepatica.</title>
        <authorList>
            <person name="Choi Y.-J."/>
            <person name="Martin J."/>
            <person name="Mitreva M."/>
        </authorList>
    </citation>
    <scope>NUCLEOTIDE SEQUENCE [LARGE SCALE GENOMIC DNA]</scope>
</reference>
<evidence type="ECO:0000256" key="5">
    <source>
        <dbReference type="ARBA" id="ARBA00019541"/>
    </source>
</evidence>
<evidence type="ECO:0000256" key="11">
    <source>
        <dbReference type="ARBA" id="ARBA00022989"/>
    </source>
</evidence>
<keyword evidence="9" id="KW-0677">Repeat</keyword>
<comment type="function">
    <text evidence="19">Escort protein required for cholesterol as well as lipid homeostasis. Regulates export of the SCAP-SREBP complex from the endoplasmic reticulum to the Golgi upon low cholesterol, thereby regulating the processing of sterol regulatory element-binding proteins (SREBPs) SREBF1/SREBP1 and SREBF2/SREBP2. At high sterol concentrations, formation of a ternary complex with INSIG (INSIG1 or INSIG2) leads to mask the ER export signal in SCAP, promoting retention of the complex in the endoplasmic reticulum. Low sterol concentrations trigger release of INSIG, a conformational change in the SSD domain of SCAP, unmasking of the ER export signal, promoting recruitment into COPII-coated vesicles and transport of the SCAP-SREBP to the Golgi: in the Golgi, SREBPs are then processed, releasing the transcription factor fragment of SREBPs from the membrane, its import into the nucleus and up-regulation of LDLR, INSIG1 and the mevalonate pathway. Binds cholesterol via its SSD domain.</text>
</comment>
<feature type="transmembrane region" description="Helical" evidence="21">
    <location>
        <begin position="450"/>
        <end position="467"/>
    </location>
</feature>
<protein>
    <recommendedName>
        <fullName evidence="5">Sterol regulatory element-binding protein cleavage-activating protein</fullName>
    </recommendedName>
</protein>
<evidence type="ECO:0000256" key="15">
    <source>
        <dbReference type="ARBA" id="ARBA00023136"/>
    </source>
</evidence>
<feature type="domain" description="SSD" evidence="22">
    <location>
        <begin position="337"/>
        <end position="496"/>
    </location>
</feature>
<dbReference type="InterPro" id="IPR000731">
    <property type="entry name" value="SSD"/>
</dbReference>
<dbReference type="InterPro" id="IPR030225">
    <property type="entry name" value="SCAP"/>
</dbReference>
<keyword evidence="8 21" id="KW-0812">Transmembrane</keyword>
<dbReference type="Gene3D" id="2.130.10.10">
    <property type="entry name" value="YVTN repeat-like/Quinoprotein amine dehydrogenase"/>
    <property type="match status" value="1"/>
</dbReference>
<sequence length="1552" mass="173327">MSQTFMDLLRCKISRIYYNHGLFCATHPTQVIIFVCLIVLFLCYPLSQIPIVNDVPLDHFTLKEDEFRAFENAHLFVSYGNPNKSLGYMQQIVLHSIVTPSSGFACFSTRKPVLRALEQSFKLVQLIREFRMNSTEPDSVGPSFEDLCFQVEDRAIFEDGASDTIYNALPTFGCLLLAPSLLWDNLEQFWSQQATLFTRLKQASVGNLRDLFFGFMWKMTGITRYPICARETTISFAITLVLREYQPQFINQLRDHLLSHFAPKQFSANSSAEKPSTRPGEQPSPSDRVDFIPTDQVALDQLRETHFGDTPWTRADRLIGARHVYLVWYRMRSYLSDYAPLILIYLVLLLYIYFSVRKLEMVKSKLGLAFSACFTVVASLFMSIGLCINIGLMVPTLNGSEIFPYLVVLIGFENVVILTKSVVATPIDLPVKYRIAQGLSKESWPLTKHYVTQFVLLGLGFFTFHPTMQEFCLFAVVGVTTDFFLQLFFFVSVLSIDIRRMELSDLSTQYPSSSLVRDPQLMFAPNLITSLSTEQPNPMTIVRSGPYTTSSVWKFPTLWHLMTTLMRRLKLELTALCSRLGRLTPWSHFKTDPPFRRGHKRKVSAAEAAAFLASDERPTENFPRRLRILRMWAKHRLIQRFILVFMSLWLLIFLIYAVDISQLLPTALNSFVLPRNTEMPLNAMMPELIQERPNADASYNSADGMVNRENQLATSNTAFTGAQTTDTITSTPLRKSTSSEMDSVESPAQKSDMLHLFNEIPFAQVLRRPTEATWNQLLLWNYLAFYHWPLLAKHYNLSLAGYHSVLLEPVHLKYEIEVESMPNAASSSRESLYSGGKSRTPVKHSYWNWQPPSSFRIPDFWPPDKYWTQSDVAIENKSKSDFNPLTTFTEELLLLFRQSKRGSATDISPGGLAGWTARLSLTASMLGTTVLCCSLVLMATCLSMVFFQELQAKSSARIRREPVVRVLPLTIALSTSKAGPLDADTESDSILLPEWTIACGQLPHRTTGGISKVEGVVAAHCCLQFSESEPNEAGSSDTIRLFSTDSGLSLDSIQRFSNNTMPTRRLAASSLRRPSRRRSTVWSMAFISDGRLVVGCSDGMIEIWNCETCELENLLAVAHSSRDGLTIPTDAVGDPSSSLELTDTSVPQVPVHCGGITILKVTGARSFLTGTSRGYVALFYVPYHDHYSFTPPVPVLPGRLWQPHTKPVTHLSSAYLGYVPSTARLDAPEPDMLILSTSEDSYVAFMVTNLHEPLYRLSLDSTAIIGFDFCPMVIAVSHASGSLYVIRFGLAEIGDLLTTTIGINLAGASNQVPFRIDVLEQTLLATGSLSLGKCSLNITAKHVQSHAGSVGLKLLTNKSVPLSPTSTTYMSHLLSEFRLATCELDGTVAVWDLRPPRLVRSFRLNLSTLNPSNPMTVVDGRIVFGDQGYLRVVNPWTAKYERSVQLLPPSTALFRNTSSVSSSLLSAVLRKWSRELVPVGVAGSCHDPTEPVYFIPIHGCGSVFPDHSSKSPSDSFPETVHRSTLTGSSVMVSLADSGRTLVIVPLNTTRPS</sequence>
<feature type="transmembrane region" description="Helical" evidence="21">
    <location>
        <begin position="21"/>
        <end position="42"/>
    </location>
</feature>
<keyword evidence="16" id="KW-1207">Sterol metabolism</keyword>
<keyword evidence="17" id="KW-0325">Glycoprotein</keyword>
<feature type="transmembrane region" description="Helical" evidence="21">
    <location>
        <begin position="637"/>
        <end position="658"/>
    </location>
</feature>
<keyword evidence="18" id="KW-0753">Steroid metabolism</keyword>
<keyword evidence="6" id="KW-0153">Cholesterol metabolism</keyword>
<evidence type="ECO:0000256" key="8">
    <source>
        <dbReference type="ARBA" id="ARBA00022692"/>
    </source>
</evidence>
<dbReference type="InterPro" id="IPR057041">
    <property type="entry name" value="SCAP_N"/>
</dbReference>
<feature type="region of interest" description="Disordered" evidence="20">
    <location>
        <begin position="267"/>
        <end position="290"/>
    </location>
</feature>
<feature type="transmembrane region" description="Helical" evidence="21">
    <location>
        <begin position="338"/>
        <end position="356"/>
    </location>
</feature>
<evidence type="ECO:0000256" key="12">
    <source>
        <dbReference type="ARBA" id="ARBA00023034"/>
    </source>
</evidence>
<dbReference type="InterPro" id="IPR001680">
    <property type="entry name" value="WD40_rpt"/>
</dbReference>
<evidence type="ECO:0000256" key="13">
    <source>
        <dbReference type="ARBA" id="ARBA00023098"/>
    </source>
</evidence>
<accession>A0A4E0RPI7</accession>
<dbReference type="GO" id="GO:0045540">
    <property type="term" value="P:regulation of cholesterol biosynthetic process"/>
    <property type="evidence" value="ECO:0007669"/>
    <property type="project" value="TreeGrafter"/>
</dbReference>
<organism evidence="23 24">
    <name type="scientific">Fasciola hepatica</name>
    <name type="common">Liver fluke</name>
    <dbReference type="NCBI Taxonomy" id="6192"/>
    <lineage>
        <taxon>Eukaryota</taxon>
        <taxon>Metazoa</taxon>
        <taxon>Spiralia</taxon>
        <taxon>Lophotrochozoa</taxon>
        <taxon>Platyhelminthes</taxon>
        <taxon>Trematoda</taxon>
        <taxon>Digenea</taxon>
        <taxon>Plagiorchiida</taxon>
        <taxon>Echinostomata</taxon>
        <taxon>Echinostomatoidea</taxon>
        <taxon>Fasciolidae</taxon>
        <taxon>Fasciola</taxon>
    </lineage>
</organism>
<gene>
    <name evidence="23" type="ORF">D915_006535</name>
</gene>
<dbReference type="SMART" id="SM00320">
    <property type="entry name" value="WD40"/>
    <property type="match status" value="3"/>
</dbReference>
<dbReference type="Pfam" id="PF24006">
    <property type="entry name" value="SCAP_N"/>
    <property type="match status" value="1"/>
</dbReference>
<evidence type="ECO:0000256" key="1">
    <source>
        <dbReference type="ARBA" id="ARBA00004477"/>
    </source>
</evidence>
<evidence type="ECO:0000256" key="18">
    <source>
        <dbReference type="ARBA" id="ARBA00023221"/>
    </source>
</evidence>
<comment type="caution">
    <text evidence="23">The sequence shown here is derived from an EMBL/GenBank/DDBJ whole genome shotgun (WGS) entry which is preliminary data.</text>
</comment>
<dbReference type="GO" id="GO:0005789">
    <property type="term" value="C:endoplasmic reticulum membrane"/>
    <property type="evidence" value="ECO:0007669"/>
    <property type="project" value="UniProtKB-SubCell"/>
</dbReference>
<dbReference type="Pfam" id="PF00400">
    <property type="entry name" value="WD40"/>
    <property type="match status" value="1"/>
</dbReference>
<evidence type="ECO:0000256" key="10">
    <source>
        <dbReference type="ARBA" id="ARBA00022824"/>
    </source>
</evidence>
<dbReference type="GO" id="GO:0012507">
    <property type="term" value="C:ER to Golgi transport vesicle membrane"/>
    <property type="evidence" value="ECO:0007669"/>
    <property type="project" value="UniProtKB-SubCell"/>
</dbReference>
<dbReference type="GO" id="GO:0032934">
    <property type="term" value="F:sterol binding"/>
    <property type="evidence" value="ECO:0007669"/>
    <property type="project" value="InterPro"/>
</dbReference>
<dbReference type="InterPro" id="IPR053958">
    <property type="entry name" value="HMGCR/SNAP/NPC1-like_SSD"/>
</dbReference>
<evidence type="ECO:0000313" key="24">
    <source>
        <dbReference type="Proteomes" id="UP000230066"/>
    </source>
</evidence>
<dbReference type="GO" id="GO:0032933">
    <property type="term" value="P:SREBP signaling pathway"/>
    <property type="evidence" value="ECO:0007669"/>
    <property type="project" value="InterPro"/>
</dbReference>
<dbReference type="PANTHER" id="PTHR46378:SF1">
    <property type="entry name" value="STEROL REGULATORY ELEMENT-BINDING PROTEIN CLEAVAGE-ACTIVATING PROTEIN"/>
    <property type="match status" value="1"/>
</dbReference>
<keyword evidence="7" id="KW-0853">WD repeat</keyword>
<evidence type="ECO:0000256" key="21">
    <source>
        <dbReference type="SAM" id="Phobius"/>
    </source>
</evidence>
<evidence type="ECO:0000256" key="2">
    <source>
        <dbReference type="ARBA" id="ARBA00004557"/>
    </source>
</evidence>
<evidence type="ECO:0000256" key="6">
    <source>
        <dbReference type="ARBA" id="ARBA00022548"/>
    </source>
</evidence>
<dbReference type="InterPro" id="IPR015943">
    <property type="entry name" value="WD40/YVTN_repeat-like_dom_sf"/>
</dbReference>
<keyword evidence="11 21" id="KW-1133">Transmembrane helix</keyword>
<evidence type="ECO:0000313" key="23">
    <source>
        <dbReference type="EMBL" id="THD22507.1"/>
    </source>
</evidence>
<feature type="transmembrane region" description="Helical" evidence="21">
    <location>
        <begin position="405"/>
        <end position="429"/>
    </location>
</feature>
<proteinExistence type="inferred from homology"/>
<feature type="transmembrane region" description="Helical" evidence="21">
    <location>
        <begin position="368"/>
        <end position="393"/>
    </location>
</feature>
<name>A0A4E0RPI7_FASHE</name>
<keyword evidence="15 21" id="KW-0472">Membrane</keyword>
<dbReference type="GO" id="GO:0008203">
    <property type="term" value="P:cholesterol metabolic process"/>
    <property type="evidence" value="ECO:0007669"/>
    <property type="project" value="UniProtKB-KW"/>
</dbReference>
<comment type="subcellular location">
    <subcellularLocation>
        <location evidence="2">Cytoplasmic vesicle</location>
        <location evidence="2">COPII-coated vesicle membrane</location>
        <topology evidence="2">Multi-pass membrane protein</topology>
    </subcellularLocation>
    <subcellularLocation>
        <location evidence="1">Endoplasmic reticulum membrane</location>
        <topology evidence="1">Multi-pass membrane protein</topology>
    </subcellularLocation>
    <subcellularLocation>
        <location evidence="3">Golgi apparatus membrane</location>
        <topology evidence="3">Multi-pass membrane protein</topology>
    </subcellularLocation>
</comment>
<evidence type="ECO:0000259" key="22">
    <source>
        <dbReference type="PROSITE" id="PS50156"/>
    </source>
</evidence>
<evidence type="ECO:0000256" key="19">
    <source>
        <dbReference type="ARBA" id="ARBA00045958"/>
    </source>
</evidence>
<feature type="transmembrane region" description="Helical" evidence="21">
    <location>
        <begin position="473"/>
        <end position="496"/>
    </location>
</feature>
<dbReference type="Pfam" id="PF12349">
    <property type="entry name" value="Sterol-sensing"/>
    <property type="match status" value="1"/>
</dbReference>
<keyword evidence="14" id="KW-0446">Lipid-binding</keyword>
<dbReference type="EMBL" id="JXXN02002715">
    <property type="protein sequence ID" value="THD22507.1"/>
    <property type="molecule type" value="Genomic_DNA"/>
</dbReference>
<evidence type="ECO:0000256" key="20">
    <source>
        <dbReference type="SAM" id="MobiDB-lite"/>
    </source>
</evidence>
<evidence type="ECO:0000256" key="17">
    <source>
        <dbReference type="ARBA" id="ARBA00023180"/>
    </source>
</evidence>
<keyword evidence="13" id="KW-0443">Lipid metabolism</keyword>
<dbReference type="Proteomes" id="UP000230066">
    <property type="component" value="Unassembled WGS sequence"/>
</dbReference>
<dbReference type="PANTHER" id="PTHR46378">
    <property type="entry name" value="STEROL REGULATORY ELEMENT-BINDING PROTEIN CLEAVAGE-ACTIVATING PROTEIN"/>
    <property type="match status" value="1"/>
</dbReference>
<evidence type="ECO:0000256" key="9">
    <source>
        <dbReference type="ARBA" id="ARBA00022737"/>
    </source>
</evidence>
<evidence type="ECO:0000256" key="4">
    <source>
        <dbReference type="ARBA" id="ARBA00007410"/>
    </source>
</evidence>
<dbReference type="PROSITE" id="PS50156">
    <property type="entry name" value="SSD"/>
    <property type="match status" value="1"/>
</dbReference>
<evidence type="ECO:0000256" key="16">
    <source>
        <dbReference type="ARBA" id="ARBA00023166"/>
    </source>
</evidence>
<evidence type="ECO:0000256" key="7">
    <source>
        <dbReference type="ARBA" id="ARBA00022574"/>
    </source>
</evidence>
<dbReference type="InterPro" id="IPR036322">
    <property type="entry name" value="WD40_repeat_dom_sf"/>
</dbReference>
<keyword evidence="24" id="KW-1185">Reference proteome</keyword>